<dbReference type="SUPFAM" id="SSF48452">
    <property type="entry name" value="TPR-like"/>
    <property type="match status" value="1"/>
</dbReference>
<sequence length="298" mass="30660">MNKSIWKWALVLGMVAGSAAWAQQEPSLNEIYATAQAGKLEQAQVMVQQVLVSHPNSAKAHYVRSELYARQGQLASARESLAKAEKLAPGLPFAKPEAVQALRSQLAGSQGSAAVAHTNAAPVAYSSPAPSSSGGWVLPVLLAGGVMALAFFAFRRRTPDVQVLQPAYGSTMGGGLSGPQTFGSPAPNTYGPQSYGPTYGAGYGQAPGSGLGSKIMGGVATGLAVGAGVMVAEAIGRNLMGGHDTVREQFNVGNPIPDSSHLNNDINRDMGGADFGINDSTTWDDPGVSGDSSSDWDT</sequence>
<dbReference type="InterPro" id="IPR011990">
    <property type="entry name" value="TPR-like_helical_dom_sf"/>
</dbReference>
<dbReference type="Proteomes" id="UP001302257">
    <property type="component" value="Chromosome"/>
</dbReference>
<feature type="chain" id="PRO_5046016556" evidence="3">
    <location>
        <begin position="23"/>
        <end position="298"/>
    </location>
</feature>
<accession>A0ABZ0B3J3</accession>
<name>A0ABZ0B3J3_9BURK</name>
<keyword evidence="5" id="KW-1185">Reference proteome</keyword>
<keyword evidence="2" id="KW-0472">Membrane</keyword>
<evidence type="ECO:0000256" key="1">
    <source>
        <dbReference type="SAM" id="MobiDB-lite"/>
    </source>
</evidence>
<gene>
    <name evidence="4" type="ORF">RAN89_08375</name>
</gene>
<protein>
    <submittedName>
        <fullName evidence="4">Tetratricopeptide repeat protein</fullName>
    </submittedName>
</protein>
<keyword evidence="2" id="KW-1133">Transmembrane helix</keyword>
<keyword evidence="2" id="KW-0812">Transmembrane</keyword>
<dbReference type="Gene3D" id="1.25.40.10">
    <property type="entry name" value="Tetratricopeptide repeat domain"/>
    <property type="match status" value="1"/>
</dbReference>
<feature type="signal peptide" evidence="3">
    <location>
        <begin position="1"/>
        <end position="22"/>
    </location>
</feature>
<evidence type="ECO:0000256" key="2">
    <source>
        <dbReference type="SAM" id="Phobius"/>
    </source>
</evidence>
<evidence type="ECO:0000256" key="3">
    <source>
        <dbReference type="SAM" id="SignalP"/>
    </source>
</evidence>
<feature type="compositionally biased region" description="Low complexity" evidence="1">
    <location>
        <begin position="283"/>
        <end position="298"/>
    </location>
</feature>
<keyword evidence="3" id="KW-0732">Signal</keyword>
<evidence type="ECO:0000313" key="4">
    <source>
        <dbReference type="EMBL" id="WNO06427.1"/>
    </source>
</evidence>
<reference evidence="4 5" key="1">
    <citation type="submission" date="2023-08" db="EMBL/GenBank/DDBJ databases">
        <title>Rhodoferax potami sp. nov. and Rhodoferax mekongensis sp. nov., isolated from the Mekong River in Thailand.</title>
        <authorList>
            <person name="Kitikhun S."/>
            <person name="Charoenyingcharoen P."/>
            <person name="Siriarchawattana P."/>
            <person name="Likhitrattanapisal S."/>
            <person name="Nilsakha T."/>
            <person name="Chanpet A."/>
            <person name="Rattanawaree P."/>
            <person name="Ingsriswang S."/>
        </authorList>
    </citation>
    <scope>NUCLEOTIDE SEQUENCE [LARGE SCALE GENOMIC DNA]</scope>
    <source>
        <strain evidence="4 5">TBRC 17307</strain>
    </source>
</reference>
<organism evidence="4 5">
    <name type="scientific">Rhodoferax mekongensis</name>
    <dbReference type="NCBI Taxonomy" id="3068341"/>
    <lineage>
        <taxon>Bacteria</taxon>
        <taxon>Pseudomonadati</taxon>
        <taxon>Pseudomonadota</taxon>
        <taxon>Betaproteobacteria</taxon>
        <taxon>Burkholderiales</taxon>
        <taxon>Comamonadaceae</taxon>
        <taxon>Rhodoferax</taxon>
    </lineage>
</organism>
<dbReference type="EMBL" id="CP132507">
    <property type="protein sequence ID" value="WNO06427.1"/>
    <property type="molecule type" value="Genomic_DNA"/>
</dbReference>
<evidence type="ECO:0000313" key="5">
    <source>
        <dbReference type="Proteomes" id="UP001302257"/>
    </source>
</evidence>
<proteinExistence type="predicted"/>
<dbReference type="RefSeq" id="WP_313869128.1">
    <property type="nucleotide sequence ID" value="NZ_CP132507.1"/>
</dbReference>
<feature type="region of interest" description="Disordered" evidence="1">
    <location>
        <begin position="271"/>
        <end position="298"/>
    </location>
</feature>
<feature type="transmembrane region" description="Helical" evidence="2">
    <location>
        <begin position="136"/>
        <end position="154"/>
    </location>
</feature>